<feature type="modified residue" description="4-aspartylphosphate" evidence="2">
    <location>
        <position position="56"/>
    </location>
</feature>
<name>A0ABQ1WYB7_9BACT</name>
<evidence type="ECO:0000256" key="2">
    <source>
        <dbReference type="PROSITE-ProRule" id="PRU00169"/>
    </source>
</evidence>
<dbReference type="RefSeq" id="WP_188558550.1">
    <property type="nucleotide sequence ID" value="NZ_BMGS01000007.1"/>
</dbReference>
<evidence type="ECO:0000313" key="4">
    <source>
        <dbReference type="EMBL" id="GGG50837.1"/>
    </source>
</evidence>
<protein>
    <submittedName>
        <fullName evidence="4">Two-component system response regulator</fullName>
    </submittedName>
</protein>
<proteinExistence type="predicted"/>
<dbReference type="SMART" id="SM00448">
    <property type="entry name" value="REC"/>
    <property type="match status" value="1"/>
</dbReference>
<organism evidence="4 5">
    <name type="scientific">Hymenobacter glacieicola</name>
    <dbReference type="NCBI Taxonomy" id="1562124"/>
    <lineage>
        <taxon>Bacteria</taxon>
        <taxon>Pseudomonadati</taxon>
        <taxon>Bacteroidota</taxon>
        <taxon>Cytophagia</taxon>
        <taxon>Cytophagales</taxon>
        <taxon>Hymenobacteraceae</taxon>
        <taxon>Hymenobacter</taxon>
    </lineage>
</organism>
<dbReference type="PROSITE" id="PS50110">
    <property type="entry name" value="RESPONSE_REGULATORY"/>
    <property type="match status" value="1"/>
</dbReference>
<sequence>MVVPKKQLLIVDDEPSIRLILEHYFSSEYDVVVTSNGQEALNWLQKGHQADAIVADYEMPQMDGLEFLKRLRAHASHATTPLLMLSVADESSKKILCLKQGADDYIVKPFNPEELEIRIKNVLGRVRAGA</sequence>
<comment type="caution">
    <text evidence="4">The sequence shown here is derived from an EMBL/GenBank/DDBJ whole genome shotgun (WGS) entry which is preliminary data.</text>
</comment>
<dbReference type="Gene3D" id="3.40.50.2300">
    <property type="match status" value="1"/>
</dbReference>
<evidence type="ECO:0000313" key="5">
    <source>
        <dbReference type="Proteomes" id="UP000601361"/>
    </source>
</evidence>
<accession>A0ABQ1WYB7</accession>
<dbReference type="PANTHER" id="PTHR43547:SF2">
    <property type="entry name" value="HYBRID SIGNAL TRANSDUCTION HISTIDINE KINASE C"/>
    <property type="match status" value="1"/>
</dbReference>
<evidence type="ECO:0000259" key="3">
    <source>
        <dbReference type="PROSITE" id="PS50110"/>
    </source>
</evidence>
<dbReference type="InterPro" id="IPR011006">
    <property type="entry name" value="CheY-like_superfamily"/>
</dbReference>
<feature type="domain" description="Response regulatory" evidence="3">
    <location>
        <begin position="7"/>
        <end position="123"/>
    </location>
</feature>
<dbReference type="InterPro" id="IPR001789">
    <property type="entry name" value="Sig_transdc_resp-reg_receiver"/>
</dbReference>
<dbReference type="PANTHER" id="PTHR43547">
    <property type="entry name" value="TWO-COMPONENT HISTIDINE KINASE"/>
    <property type="match status" value="1"/>
</dbReference>
<keyword evidence="5" id="KW-1185">Reference proteome</keyword>
<evidence type="ECO:0000256" key="1">
    <source>
        <dbReference type="ARBA" id="ARBA00022553"/>
    </source>
</evidence>
<dbReference type="Pfam" id="PF00072">
    <property type="entry name" value="Response_reg"/>
    <property type="match status" value="1"/>
</dbReference>
<gene>
    <name evidence="4" type="ORF">GCM10011378_28740</name>
</gene>
<reference evidence="5" key="1">
    <citation type="journal article" date="2019" name="Int. J. Syst. Evol. Microbiol.">
        <title>The Global Catalogue of Microorganisms (GCM) 10K type strain sequencing project: providing services to taxonomists for standard genome sequencing and annotation.</title>
        <authorList>
            <consortium name="The Broad Institute Genomics Platform"/>
            <consortium name="The Broad Institute Genome Sequencing Center for Infectious Disease"/>
            <person name="Wu L."/>
            <person name="Ma J."/>
        </authorList>
    </citation>
    <scope>NUCLEOTIDE SEQUENCE [LARGE SCALE GENOMIC DNA]</scope>
    <source>
        <strain evidence="5">CGMCC 1.12990</strain>
    </source>
</reference>
<dbReference type="Proteomes" id="UP000601361">
    <property type="component" value="Unassembled WGS sequence"/>
</dbReference>
<dbReference type="EMBL" id="BMGS01000007">
    <property type="protein sequence ID" value="GGG50837.1"/>
    <property type="molecule type" value="Genomic_DNA"/>
</dbReference>
<dbReference type="SUPFAM" id="SSF52172">
    <property type="entry name" value="CheY-like"/>
    <property type="match status" value="1"/>
</dbReference>
<keyword evidence="1 2" id="KW-0597">Phosphoprotein</keyword>